<dbReference type="Pfam" id="PF03140">
    <property type="entry name" value="DUF247"/>
    <property type="match status" value="1"/>
</dbReference>
<dbReference type="AlphaFoldDB" id="A0A4U6TKF7"/>
<dbReference type="Gramene" id="TKW01059">
    <property type="protein sequence ID" value="TKW01059"/>
    <property type="gene ID" value="SEVIR_8G152200v2"/>
</dbReference>
<dbReference type="PANTHER" id="PTHR31170">
    <property type="entry name" value="BNAC04G53230D PROTEIN"/>
    <property type="match status" value="1"/>
</dbReference>
<evidence type="ECO:0000256" key="1">
    <source>
        <dbReference type="SAM" id="Phobius"/>
    </source>
</evidence>
<evidence type="ECO:0000256" key="2">
    <source>
        <dbReference type="SAM" id="SignalP"/>
    </source>
</evidence>
<dbReference type="Proteomes" id="UP000298652">
    <property type="component" value="Chromosome 8"/>
</dbReference>
<dbReference type="InterPro" id="IPR004158">
    <property type="entry name" value="DUF247_pln"/>
</dbReference>
<feature type="signal peptide" evidence="2">
    <location>
        <begin position="1"/>
        <end position="26"/>
    </location>
</feature>
<feature type="transmembrane region" description="Helical" evidence="1">
    <location>
        <begin position="477"/>
        <end position="501"/>
    </location>
</feature>
<dbReference type="OMA" id="SKEMECW"/>
<keyword evidence="1" id="KW-1133">Transmembrane helix</keyword>
<gene>
    <name evidence="3" type="ORF">SEVIR_8G152200v2</name>
</gene>
<dbReference type="EMBL" id="CM016559">
    <property type="protein sequence ID" value="TKW01059.1"/>
    <property type="molecule type" value="Genomic_DNA"/>
</dbReference>
<keyword evidence="1" id="KW-0812">Transmembrane</keyword>
<protein>
    <recommendedName>
        <fullName evidence="5">DUF247 domain-containing protein</fullName>
    </recommendedName>
</protein>
<sequence>MFLGLWVKHILYLGVFLASSTKASVAHSLSIYSDRVCCHLRERVQLHALSRKPQYIVRRSSSMMAWNFVTGGRSGSSSWMVQMERMLMNANPETEMARWNKPSIYRVPEWLKNMTNRDAYRPQLVSLGPFHHGEPDLLPMEEHKRRAVAHVAMRSRRPLREFVAAVEEVADKLMDAYDNLDEKWRGARRGQFVEMMVVDGCFLLEMVKGVSRGEAPRDYAPNDPVFSKHGMIYLWGGIQADMLAIENQLPLLALYTIEQIWHDTTPLSEKDVNKLVLDFTWQPVNKDKREGVVQDILSLHALDIYHKNLCGLISPAPEGSGRHIYEESMRCAVELKEKGVHFKKCDSTHAIDFKNGVLSLPEVSVGDGNEKIFLNLMAFEQLHSGMRSDATAYLIFMDNIIDSERDVALLRSKGIIKHSLSSDRETANLFNILSKGGAVMSPHSRLHDVRRKVNDHCRKPWNKWMAIFRHTYASNPWVLISLVAAIILLLSTILQTIYSVVQFYTKS</sequence>
<evidence type="ECO:0000313" key="3">
    <source>
        <dbReference type="EMBL" id="TKW01059.1"/>
    </source>
</evidence>
<name>A0A4U6TKF7_SETVI</name>
<accession>A0A4U6TKF7</accession>
<dbReference type="PANTHER" id="PTHR31170:SF18">
    <property type="entry name" value="(WILD MALAYSIAN BANANA) HYPOTHETICAL PROTEIN"/>
    <property type="match status" value="1"/>
</dbReference>
<keyword evidence="4" id="KW-1185">Reference proteome</keyword>
<organism evidence="3 4">
    <name type="scientific">Setaria viridis</name>
    <name type="common">Green bristlegrass</name>
    <name type="synonym">Setaria italica subsp. viridis</name>
    <dbReference type="NCBI Taxonomy" id="4556"/>
    <lineage>
        <taxon>Eukaryota</taxon>
        <taxon>Viridiplantae</taxon>
        <taxon>Streptophyta</taxon>
        <taxon>Embryophyta</taxon>
        <taxon>Tracheophyta</taxon>
        <taxon>Spermatophyta</taxon>
        <taxon>Magnoliopsida</taxon>
        <taxon>Liliopsida</taxon>
        <taxon>Poales</taxon>
        <taxon>Poaceae</taxon>
        <taxon>PACMAD clade</taxon>
        <taxon>Panicoideae</taxon>
        <taxon>Panicodae</taxon>
        <taxon>Paniceae</taxon>
        <taxon>Cenchrinae</taxon>
        <taxon>Setaria</taxon>
    </lineage>
</organism>
<proteinExistence type="predicted"/>
<reference evidence="3" key="1">
    <citation type="submission" date="2019-03" db="EMBL/GenBank/DDBJ databases">
        <title>WGS assembly of Setaria viridis.</title>
        <authorList>
            <person name="Huang P."/>
            <person name="Jenkins J."/>
            <person name="Grimwood J."/>
            <person name="Barry K."/>
            <person name="Healey A."/>
            <person name="Mamidi S."/>
            <person name="Sreedasyam A."/>
            <person name="Shu S."/>
            <person name="Feldman M."/>
            <person name="Wu J."/>
            <person name="Yu Y."/>
            <person name="Chen C."/>
            <person name="Johnson J."/>
            <person name="Rokhsar D."/>
            <person name="Baxter I."/>
            <person name="Schmutz J."/>
            <person name="Brutnell T."/>
            <person name="Kellogg E."/>
        </authorList>
    </citation>
    <scope>NUCLEOTIDE SEQUENCE [LARGE SCALE GENOMIC DNA]</scope>
</reference>
<keyword evidence="1" id="KW-0472">Membrane</keyword>
<evidence type="ECO:0008006" key="5">
    <source>
        <dbReference type="Google" id="ProtNLM"/>
    </source>
</evidence>
<keyword evidence="2" id="KW-0732">Signal</keyword>
<evidence type="ECO:0000313" key="4">
    <source>
        <dbReference type="Proteomes" id="UP000298652"/>
    </source>
</evidence>
<feature type="chain" id="PRO_5020820680" description="DUF247 domain-containing protein" evidence="2">
    <location>
        <begin position="27"/>
        <end position="507"/>
    </location>
</feature>